<sequence>MDALLLHLEILTPAMIAGLLVLSTHVYFGREVLDRGILFLDLAIAQIAALGLIVASNLFLVDENSWLQQLIALSAAVAGSMLLYRFRNLPTRIQEALIGCSFMLAATGSILLLAKDPHGGERLKALLDGQILWVESQQLIFTAVIYAGVLILWKLFQQRAGHWFFYPLFAITITLSTQLIGVYLVFASLIVPALASYRFGKKISIAWLVGIAGYSGGLVLSAVYDLPSGAMIVWSLAGAALLVNLMKLKTQN</sequence>
<evidence type="ECO:0000313" key="9">
    <source>
        <dbReference type="Proteomes" id="UP000244906"/>
    </source>
</evidence>
<keyword evidence="4 7" id="KW-1133">Transmembrane helix</keyword>
<dbReference type="RefSeq" id="WP_116685619.1">
    <property type="nucleotide sequence ID" value="NZ_CAWNYD010000001.1"/>
</dbReference>
<keyword evidence="5 7" id="KW-0472">Membrane</keyword>
<comment type="similarity">
    <text evidence="2 6">Belongs to the ABC-3 integral membrane protein family.</text>
</comment>
<protein>
    <submittedName>
        <fullName evidence="8">Zinc/manganese transporter permease</fullName>
    </submittedName>
</protein>
<feature type="transmembrane region" description="Helical" evidence="7">
    <location>
        <begin position="203"/>
        <end position="224"/>
    </location>
</feature>
<proteinExistence type="inferred from homology"/>
<feature type="transmembrane region" description="Helical" evidence="7">
    <location>
        <begin position="37"/>
        <end position="60"/>
    </location>
</feature>
<dbReference type="GO" id="GO:0010043">
    <property type="term" value="P:response to zinc ion"/>
    <property type="evidence" value="ECO:0007669"/>
    <property type="project" value="TreeGrafter"/>
</dbReference>
<feature type="transmembrane region" description="Helical" evidence="7">
    <location>
        <begin position="231"/>
        <end position="248"/>
    </location>
</feature>
<dbReference type="Proteomes" id="UP000244906">
    <property type="component" value="Unassembled WGS sequence"/>
</dbReference>
<reference evidence="8 9" key="1">
    <citation type="submission" date="2018-04" db="EMBL/GenBank/DDBJ databases">
        <title>Thalassorhabdus spongiae gen. nov., sp. nov., isolated from a marine sponge in South-West Iceland.</title>
        <authorList>
            <person name="Knobloch S."/>
            <person name="Daussin A."/>
            <person name="Johannsson R."/>
            <person name="Marteinsson V.T."/>
        </authorList>
    </citation>
    <scope>NUCLEOTIDE SEQUENCE [LARGE SCALE GENOMIC DNA]</scope>
    <source>
        <strain evidence="8 9">Hp12</strain>
    </source>
</reference>
<name>A0A2V1H6H6_9GAMM</name>
<comment type="subcellular location">
    <subcellularLocation>
        <location evidence="6">Cell membrane</location>
        <topology evidence="6">Multi-pass membrane protein</topology>
    </subcellularLocation>
    <subcellularLocation>
        <location evidence="1">Membrane</location>
        <topology evidence="1">Multi-pass membrane protein</topology>
    </subcellularLocation>
</comment>
<dbReference type="SUPFAM" id="SSF81345">
    <property type="entry name" value="ABC transporter involved in vitamin B12 uptake, BtuC"/>
    <property type="match status" value="1"/>
</dbReference>
<dbReference type="AlphaFoldDB" id="A0A2V1H6H6"/>
<evidence type="ECO:0000256" key="2">
    <source>
        <dbReference type="ARBA" id="ARBA00008034"/>
    </source>
</evidence>
<evidence type="ECO:0000313" key="8">
    <source>
        <dbReference type="EMBL" id="PVZ72032.1"/>
    </source>
</evidence>
<dbReference type="GO" id="GO:0055085">
    <property type="term" value="P:transmembrane transport"/>
    <property type="evidence" value="ECO:0007669"/>
    <property type="project" value="InterPro"/>
</dbReference>
<gene>
    <name evidence="8" type="ORF">DC094_03150</name>
</gene>
<dbReference type="Pfam" id="PF00950">
    <property type="entry name" value="ABC-3"/>
    <property type="match status" value="1"/>
</dbReference>
<feature type="transmembrane region" description="Helical" evidence="7">
    <location>
        <begin position="6"/>
        <end position="28"/>
    </location>
</feature>
<dbReference type="InterPro" id="IPR037294">
    <property type="entry name" value="ABC_BtuC-like"/>
</dbReference>
<keyword evidence="9" id="KW-1185">Reference proteome</keyword>
<dbReference type="GO" id="GO:0043190">
    <property type="term" value="C:ATP-binding cassette (ABC) transporter complex"/>
    <property type="evidence" value="ECO:0007669"/>
    <property type="project" value="InterPro"/>
</dbReference>
<evidence type="ECO:0000256" key="7">
    <source>
        <dbReference type="SAM" id="Phobius"/>
    </source>
</evidence>
<dbReference type="PANTHER" id="PTHR30477">
    <property type="entry name" value="ABC-TRANSPORTER METAL-BINDING PROTEIN"/>
    <property type="match status" value="1"/>
</dbReference>
<evidence type="ECO:0000256" key="3">
    <source>
        <dbReference type="ARBA" id="ARBA00022692"/>
    </source>
</evidence>
<dbReference type="PANTHER" id="PTHR30477:SF19">
    <property type="entry name" value="METAL ABC TRANSPORTER PERMEASE"/>
    <property type="match status" value="1"/>
</dbReference>
<dbReference type="OrthoDB" id="14209at2"/>
<evidence type="ECO:0000256" key="4">
    <source>
        <dbReference type="ARBA" id="ARBA00022989"/>
    </source>
</evidence>
<evidence type="ECO:0000256" key="1">
    <source>
        <dbReference type="ARBA" id="ARBA00004141"/>
    </source>
</evidence>
<organism evidence="8 9">
    <name type="scientific">Pelagibaculum spongiae</name>
    <dbReference type="NCBI Taxonomy" id="2080658"/>
    <lineage>
        <taxon>Bacteria</taxon>
        <taxon>Pseudomonadati</taxon>
        <taxon>Pseudomonadota</taxon>
        <taxon>Gammaproteobacteria</taxon>
        <taxon>Oceanospirillales</taxon>
        <taxon>Pelagibaculum</taxon>
    </lineage>
</organism>
<dbReference type="InterPro" id="IPR001626">
    <property type="entry name" value="ABC_TroCD"/>
</dbReference>
<comment type="caution">
    <text evidence="8">The sequence shown here is derived from an EMBL/GenBank/DDBJ whole genome shotgun (WGS) entry which is preliminary data.</text>
</comment>
<keyword evidence="6" id="KW-0813">Transport</keyword>
<evidence type="ECO:0000256" key="6">
    <source>
        <dbReference type="RuleBase" id="RU003943"/>
    </source>
</evidence>
<accession>A0A2V1H6H6</accession>
<dbReference type="EMBL" id="QDDL01000001">
    <property type="protein sequence ID" value="PVZ72032.1"/>
    <property type="molecule type" value="Genomic_DNA"/>
</dbReference>
<feature type="transmembrane region" description="Helical" evidence="7">
    <location>
        <begin position="66"/>
        <end position="84"/>
    </location>
</feature>
<feature type="transmembrane region" description="Helical" evidence="7">
    <location>
        <begin position="163"/>
        <end position="191"/>
    </location>
</feature>
<keyword evidence="3 6" id="KW-0812">Transmembrane</keyword>
<evidence type="ECO:0000256" key="5">
    <source>
        <dbReference type="ARBA" id="ARBA00023136"/>
    </source>
</evidence>
<feature type="transmembrane region" description="Helical" evidence="7">
    <location>
        <begin position="139"/>
        <end position="156"/>
    </location>
</feature>